<keyword evidence="3" id="KW-0804">Transcription</keyword>
<evidence type="ECO:0000313" key="6">
    <source>
        <dbReference type="EMBL" id="CAF1068878.1"/>
    </source>
</evidence>
<dbReference type="InterPro" id="IPR046347">
    <property type="entry name" value="bZIP_sf"/>
</dbReference>
<dbReference type="SUPFAM" id="SSF57959">
    <property type="entry name" value="Leucine zipper domain"/>
    <property type="match status" value="1"/>
</dbReference>
<dbReference type="GO" id="GO:0000978">
    <property type="term" value="F:RNA polymerase II cis-regulatory region sequence-specific DNA binding"/>
    <property type="evidence" value="ECO:0007669"/>
    <property type="project" value="TreeGrafter"/>
</dbReference>
<dbReference type="Gene3D" id="1.20.5.170">
    <property type="match status" value="1"/>
</dbReference>
<dbReference type="Pfam" id="PF03131">
    <property type="entry name" value="bZIP_Maf"/>
    <property type="match status" value="1"/>
</dbReference>
<sequence length="444" mass="49160">MSHIRTFIYSELKRLLFQIMINDKTLVTMDGRNVVFSVVQDRSKIQTLTPTLFKMSTQQQQTAEKSVQTQDSSGSTTLLVNNNPGTHVHTENTAAEVANTLVSMATGRQRTNTVKQVSVISLPNQTTLPIIALADYTTARGVPTAMTLANQTKLTPSKNNELLDGSEMDTDEVSMSTDDYNQSQNDMKSPSKLRRGKSNKSAKLDKQQNVQAIQYGPILVKPRKSVAPTLANGRKSKDQPLPPDEELKRKQRRDRNKQAAAKCRRKRNNLREDLEQIEKELMEQQQDLEHTVQTLNDQRNQLEAILLRHPCAKKTRLPITTATTNTIHLSKPELKVFPTATLLDSNNNGNNKRVTINFTNAQDLLAVAPLTRITPTLTTTDGSSSTVPMITIHIIPEVAQALLGSSTVDKNKFVELIQQASVNTNNSSATSDSTTINTSSNSTS</sequence>
<proteinExistence type="predicted"/>
<feature type="compositionally biased region" description="Polar residues" evidence="4">
    <location>
        <begin position="150"/>
        <end position="160"/>
    </location>
</feature>
<evidence type="ECO:0000256" key="2">
    <source>
        <dbReference type="ARBA" id="ARBA00023125"/>
    </source>
</evidence>
<dbReference type="Proteomes" id="UP000663828">
    <property type="component" value="Unassembled WGS sequence"/>
</dbReference>
<feature type="region of interest" description="Disordered" evidence="4">
    <location>
        <begin position="57"/>
        <end position="76"/>
    </location>
</feature>
<dbReference type="SMART" id="SM00338">
    <property type="entry name" value="BRLZ"/>
    <property type="match status" value="1"/>
</dbReference>
<dbReference type="GO" id="GO:0005634">
    <property type="term" value="C:nucleus"/>
    <property type="evidence" value="ECO:0007669"/>
    <property type="project" value="TreeGrafter"/>
</dbReference>
<dbReference type="Proteomes" id="UP000663852">
    <property type="component" value="Unassembled WGS sequence"/>
</dbReference>
<dbReference type="InterPro" id="IPR004827">
    <property type="entry name" value="bZIP"/>
</dbReference>
<feature type="region of interest" description="Disordered" evidence="4">
    <location>
        <begin position="424"/>
        <end position="444"/>
    </location>
</feature>
<evidence type="ECO:0000313" key="8">
    <source>
        <dbReference type="Proteomes" id="UP000663828"/>
    </source>
</evidence>
<reference evidence="7" key="1">
    <citation type="submission" date="2021-02" db="EMBL/GenBank/DDBJ databases">
        <authorList>
            <person name="Nowell W R."/>
        </authorList>
    </citation>
    <scope>NUCLEOTIDE SEQUENCE</scope>
</reference>
<accession>A0A814TI84</accession>
<evidence type="ECO:0000256" key="1">
    <source>
        <dbReference type="ARBA" id="ARBA00023015"/>
    </source>
</evidence>
<comment type="caution">
    <text evidence="7">The sequence shown here is derived from an EMBL/GenBank/DDBJ whole genome shotgun (WGS) entry which is preliminary data.</text>
</comment>
<evidence type="ECO:0000256" key="3">
    <source>
        <dbReference type="ARBA" id="ARBA00023163"/>
    </source>
</evidence>
<dbReference type="PANTHER" id="PTHR23351">
    <property type="entry name" value="FOS TRANSCRIPTION FACTOR-RELATED"/>
    <property type="match status" value="1"/>
</dbReference>
<keyword evidence="1" id="KW-0805">Transcription regulation</keyword>
<dbReference type="PROSITE" id="PS50217">
    <property type="entry name" value="BZIP"/>
    <property type="match status" value="1"/>
</dbReference>
<keyword evidence="2" id="KW-0238">DNA-binding</keyword>
<gene>
    <name evidence="6" type="ORF">EDS130_LOCUS18327</name>
    <name evidence="7" type="ORF">XAT740_LOCUS21521</name>
</gene>
<dbReference type="InterPro" id="IPR000837">
    <property type="entry name" value="AP-1"/>
</dbReference>
<feature type="region of interest" description="Disordered" evidence="4">
    <location>
        <begin position="150"/>
        <end position="216"/>
    </location>
</feature>
<dbReference type="InterPro" id="IPR004826">
    <property type="entry name" value="bZIP_Maf"/>
</dbReference>
<dbReference type="AlphaFoldDB" id="A0A814TI84"/>
<keyword evidence="8" id="KW-1185">Reference proteome</keyword>
<dbReference type="OrthoDB" id="2596881at2759"/>
<dbReference type="GO" id="GO:0000981">
    <property type="term" value="F:DNA-binding transcription factor activity, RNA polymerase II-specific"/>
    <property type="evidence" value="ECO:0007669"/>
    <property type="project" value="TreeGrafter"/>
</dbReference>
<evidence type="ECO:0000259" key="5">
    <source>
        <dbReference type="PROSITE" id="PS50217"/>
    </source>
</evidence>
<dbReference type="PRINTS" id="PR00042">
    <property type="entry name" value="LEUZIPPRFOS"/>
</dbReference>
<organism evidence="7 8">
    <name type="scientific">Adineta ricciae</name>
    <name type="common">Rotifer</name>
    <dbReference type="NCBI Taxonomy" id="249248"/>
    <lineage>
        <taxon>Eukaryota</taxon>
        <taxon>Metazoa</taxon>
        <taxon>Spiralia</taxon>
        <taxon>Gnathifera</taxon>
        <taxon>Rotifera</taxon>
        <taxon>Eurotatoria</taxon>
        <taxon>Bdelloidea</taxon>
        <taxon>Adinetida</taxon>
        <taxon>Adinetidae</taxon>
        <taxon>Adineta</taxon>
    </lineage>
</organism>
<dbReference type="EMBL" id="CAJNOJ010000085">
    <property type="protein sequence ID" value="CAF1068878.1"/>
    <property type="molecule type" value="Genomic_DNA"/>
</dbReference>
<feature type="region of interest" description="Disordered" evidence="4">
    <location>
        <begin position="228"/>
        <end position="267"/>
    </location>
</feature>
<feature type="domain" description="BZIP" evidence="5">
    <location>
        <begin position="246"/>
        <end position="309"/>
    </location>
</feature>
<evidence type="ECO:0000256" key="4">
    <source>
        <dbReference type="SAM" id="MobiDB-lite"/>
    </source>
</evidence>
<name>A0A814TI84_ADIRI</name>
<feature type="compositionally biased region" description="Polar residues" evidence="4">
    <location>
        <begin position="173"/>
        <end position="188"/>
    </location>
</feature>
<dbReference type="PROSITE" id="PS00036">
    <property type="entry name" value="BZIP_BASIC"/>
    <property type="match status" value="1"/>
</dbReference>
<protein>
    <recommendedName>
        <fullName evidence="5">BZIP domain-containing protein</fullName>
    </recommendedName>
</protein>
<dbReference type="PANTHER" id="PTHR23351:SF24">
    <property type="entry name" value="ACTIVATING TRANSCRIPTION FACTOR 3-RELATED"/>
    <property type="match status" value="1"/>
</dbReference>
<evidence type="ECO:0000313" key="7">
    <source>
        <dbReference type="EMBL" id="CAF1161725.1"/>
    </source>
</evidence>
<feature type="compositionally biased region" description="Basic residues" evidence="4">
    <location>
        <begin position="191"/>
        <end position="200"/>
    </location>
</feature>
<dbReference type="EMBL" id="CAJNOR010001546">
    <property type="protein sequence ID" value="CAF1161725.1"/>
    <property type="molecule type" value="Genomic_DNA"/>
</dbReference>